<comment type="caution">
    <text evidence="2">The sequence shown here is derived from an EMBL/GenBank/DDBJ whole genome shotgun (WGS) entry which is preliminary data.</text>
</comment>
<proteinExistence type="predicted"/>
<reference evidence="2 3" key="1">
    <citation type="journal article" date="2023" name="Sci. Data">
        <title>Genome assembly of the Korean intertidal mud-creeper Batillaria attramentaria.</title>
        <authorList>
            <person name="Patra A.K."/>
            <person name="Ho P.T."/>
            <person name="Jun S."/>
            <person name="Lee S.J."/>
            <person name="Kim Y."/>
            <person name="Won Y.J."/>
        </authorList>
    </citation>
    <scope>NUCLEOTIDE SEQUENCE [LARGE SCALE GENOMIC DNA]</scope>
    <source>
        <strain evidence="2">Wonlab-2016</strain>
    </source>
</reference>
<evidence type="ECO:0000313" key="3">
    <source>
        <dbReference type="Proteomes" id="UP001519460"/>
    </source>
</evidence>
<evidence type="ECO:0000313" key="2">
    <source>
        <dbReference type="EMBL" id="KAK7487591.1"/>
    </source>
</evidence>
<feature type="chain" id="PRO_5044858862" evidence="1">
    <location>
        <begin position="21"/>
        <end position="141"/>
    </location>
</feature>
<dbReference type="Gene3D" id="3.80.10.10">
    <property type="entry name" value="Ribonuclease Inhibitor"/>
    <property type="match status" value="1"/>
</dbReference>
<name>A0ABD0KKG2_9CAEN</name>
<organism evidence="2 3">
    <name type="scientific">Batillaria attramentaria</name>
    <dbReference type="NCBI Taxonomy" id="370345"/>
    <lineage>
        <taxon>Eukaryota</taxon>
        <taxon>Metazoa</taxon>
        <taxon>Spiralia</taxon>
        <taxon>Lophotrochozoa</taxon>
        <taxon>Mollusca</taxon>
        <taxon>Gastropoda</taxon>
        <taxon>Caenogastropoda</taxon>
        <taxon>Sorbeoconcha</taxon>
        <taxon>Cerithioidea</taxon>
        <taxon>Batillariidae</taxon>
        <taxon>Batillaria</taxon>
    </lineage>
</organism>
<dbReference type="InterPro" id="IPR032675">
    <property type="entry name" value="LRR_dom_sf"/>
</dbReference>
<dbReference type="Proteomes" id="UP001519460">
    <property type="component" value="Unassembled WGS sequence"/>
</dbReference>
<dbReference type="EMBL" id="JACVVK020000162">
    <property type="protein sequence ID" value="KAK7487591.1"/>
    <property type="molecule type" value="Genomic_DNA"/>
</dbReference>
<keyword evidence="1" id="KW-0732">Signal</keyword>
<evidence type="ECO:0000256" key="1">
    <source>
        <dbReference type="SAM" id="SignalP"/>
    </source>
</evidence>
<accession>A0ABD0KKG2</accession>
<keyword evidence="3" id="KW-1185">Reference proteome</keyword>
<protein>
    <submittedName>
        <fullName evidence="2">Uncharacterized protein</fullName>
    </submittedName>
</protein>
<feature type="signal peptide" evidence="1">
    <location>
        <begin position="1"/>
        <end position="20"/>
    </location>
</feature>
<dbReference type="AlphaFoldDB" id="A0ABD0KKG2"/>
<sequence length="141" mass="15853">MGAWPVCPTVHVLFVWLATGASVLVKDFARPSLRLQQHRELLYPDNPTWRTETQRPGGIFDQPCSLPNWILDDYTVCGDGYCRCRGKVADCSGHSGHLTYVPRLPPGILQVVFTHNELLAISRDDFFSNITHVMDLDLVTS</sequence>
<gene>
    <name evidence="2" type="ORF">BaRGS_00021141</name>
</gene>